<dbReference type="AlphaFoldDB" id="A0A420Y0U6"/>
<evidence type="ECO:0000313" key="4">
    <source>
        <dbReference type="EMBL" id="RKU41552.1"/>
    </source>
</evidence>
<comment type="caution">
    <text evidence="4">The sequence shown here is derived from an EMBL/GenBank/DDBJ whole genome shotgun (WGS) entry which is preliminary data.</text>
</comment>
<reference evidence="4 5" key="1">
    <citation type="submission" date="2018-08" db="EMBL/GenBank/DDBJ databases">
        <title>Draft genome of the lignicolous fungus Coniochaeta pulveracea.</title>
        <authorList>
            <person name="Borstlap C.J."/>
            <person name="De Witt R.N."/>
            <person name="Botha A."/>
            <person name="Volschenk H."/>
        </authorList>
    </citation>
    <scope>NUCLEOTIDE SEQUENCE [LARGE SCALE GENOMIC DNA]</scope>
    <source>
        <strain evidence="4 5">CAB683</strain>
    </source>
</reference>
<dbReference type="GO" id="GO:0015204">
    <property type="term" value="F:urea transmembrane transporter activity"/>
    <property type="evidence" value="ECO:0007669"/>
    <property type="project" value="InterPro"/>
</dbReference>
<keyword evidence="2" id="KW-1133">Transmembrane helix</keyword>
<feature type="signal peptide" evidence="3">
    <location>
        <begin position="1"/>
        <end position="17"/>
    </location>
</feature>
<gene>
    <name evidence="4" type="ORF">DL546_002433</name>
</gene>
<evidence type="ECO:0000313" key="5">
    <source>
        <dbReference type="Proteomes" id="UP000275385"/>
    </source>
</evidence>
<accession>A0A420Y0U6</accession>
<feature type="region of interest" description="Disordered" evidence="1">
    <location>
        <begin position="199"/>
        <end position="225"/>
    </location>
</feature>
<feature type="region of interest" description="Disordered" evidence="1">
    <location>
        <begin position="43"/>
        <end position="64"/>
    </location>
</feature>
<sequence length="225" mass="24431">MASVLTGLIVTIAVSLAKPDNFDWSITRDINAPSSLYGDAAPGPKAGATMTTAATSTTAGSHGIAPVESHADEQEPKDPNHNRNLPTVIDEEKEEAEDAAVLENPQSLQRTFMMALILSTVLSLTMDVIIPLPLFFSHYIYSKGFFTFYIVISFLWVFAAFGLCGILPVWETRTFWREFFGEVFMGRKKVVAGVDPDAAKTASENSDSGTVTPAVHQGEKQEIKG</sequence>
<evidence type="ECO:0000256" key="1">
    <source>
        <dbReference type="SAM" id="MobiDB-lite"/>
    </source>
</evidence>
<keyword evidence="5" id="KW-1185">Reference proteome</keyword>
<dbReference type="PANTHER" id="PTHR46154:SF2">
    <property type="entry name" value="SOLUTE SYMPORTER FAMILY TRANSPORTER (AFU_ORTHOLOGUE AFUA_6G03200)"/>
    <property type="match status" value="1"/>
</dbReference>
<dbReference type="GO" id="GO:0005886">
    <property type="term" value="C:plasma membrane"/>
    <property type="evidence" value="ECO:0007669"/>
    <property type="project" value="TreeGrafter"/>
</dbReference>
<dbReference type="PANTHER" id="PTHR46154">
    <property type="match status" value="1"/>
</dbReference>
<evidence type="ECO:0000256" key="3">
    <source>
        <dbReference type="SAM" id="SignalP"/>
    </source>
</evidence>
<feature type="chain" id="PRO_5019509146" evidence="3">
    <location>
        <begin position="18"/>
        <end position="225"/>
    </location>
</feature>
<feature type="transmembrane region" description="Helical" evidence="2">
    <location>
        <begin position="112"/>
        <end position="136"/>
    </location>
</feature>
<dbReference type="OrthoDB" id="6132759at2759"/>
<feature type="compositionally biased region" description="Polar residues" evidence="1">
    <location>
        <begin position="202"/>
        <end position="211"/>
    </location>
</feature>
<dbReference type="InterPro" id="IPR031155">
    <property type="entry name" value="DUR"/>
</dbReference>
<dbReference type="STRING" id="177199.A0A420Y0U6"/>
<protein>
    <submittedName>
        <fullName evidence="4">Uncharacterized protein</fullName>
    </submittedName>
</protein>
<feature type="transmembrane region" description="Helical" evidence="2">
    <location>
        <begin position="148"/>
        <end position="170"/>
    </location>
</feature>
<keyword evidence="3" id="KW-0732">Signal</keyword>
<keyword evidence="2" id="KW-0472">Membrane</keyword>
<name>A0A420Y0U6_9PEZI</name>
<dbReference type="EMBL" id="QVQW01000072">
    <property type="protein sequence ID" value="RKU41552.1"/>
    <property type="molecule type" value="Genomic_DNA"/>
</dbReference>
<keyword evidence="2" id="KW-0812">Transmembrane</keyword>
<proteinExistence type="predicted"/>
<dbReference type="Proteomes" id="UP000275385">
    <property type="component" value="Unassembled WGS sequence"/>
</dbReference>
<evidence type="ECO:0000256" key="2">
    <source>
        <dbReference type="SAM" id="Phobius"/>
    </source>
</evidence>
<organism evidence="4 5">
    <name type="scientific">Coniochaeta pulveracea</name>
    <dbReference type="NCBI Taxonomy" id="177199"/>
    <lineage>
        <taxon>Eukaryota</taxon>
        <taxon>Fungi</taxon>
        <taxon>Dikarya</taxon>
        <taxon>Ascomycota</taxon>
        <taxon>Pezizomycotina</taxon>
        <taxon>Sordariomycetes</taxon>
        <taxon>Sordariomycetidae</taxon>
        <taxon>Coniochaetales</taxon>
        <taxon>Coniochaetaceae</taxon>
        <taxon>Coniochaeta</taxon>
    </lineage>
</organism>